<evidence type="ECO:0000313" key="3">
    <source>
        <dbReference type="Proteomes" id="UP000176562"/>
    </source>
</evidence>
<dbReference type="EMBL" id="CP017781">
    <property type="protein sequence ID" value="AOZ69680.1"/>
    <property type="molecule type" value="Genomic_DNA"/>
</dbReference>
<protein>
    <submittedName>
        <fullName evidence="2">Paraquat-inducible membrane protein A</fullName>
    </submittedName>
</protein>
<gene>
    <name evidence="2" type="ORF">LPB142_10415</name>
</gene>
<dbReference type="Pfam" id="PF04403">
    <property type="entry name" value="PqiA"/>
    <property type="match status" value="1"/>
</dbReference>
<dbReference type="STRING" id="1850250.LPB142_10415"/>
<feature type="transmembrane region" description="Helical" evidence="1">
    <location>
        <begin position="98"/>
        <end position="120"/>
    </location>
</feature>
<dbReference type="Proteomes" id="UP000176562">
    <property type="component" value="Chromosome"/>
</dbReference>
<dbReference type="AlphaFoldDB" id="A0A1D9MD19"/>
<dbReference type="KEGG" id="rhp:LPB142_10415"/>
<feature type="transmembrane region" description="Helical" evidence="1">
    <location>
        <begin position="62"/>
        <end position="86"/>
    </location>
</feature>
<proteinExistence type="predicted"/>
<keyword evidence="3" id="KW-1185">Reference proteome</keyword>
<keyword evidence="1" id="KW-0472">Membrane</keyword>
<reference evidence="2 3" key="1">
    <citation type="submission" date="2016-10" db="EMBL/GenBank/DDBJ databases">
        <title>Rhodobacter sp. LPB0142, isolated from sea water.</title>
        <authorList>
            <person name="Kim E."/>
            <person name="Yi H."/>
        </authorList>
    </citation>
    <scope>NUCLEOTIDE SEQUENCE [LARGE SCALE GENOMIC DNA]</scope>
    <source>
        <strain evidence="2 3">LPB0142</strain>
    </source>
</reference>
<evidence type="ECO:0000256" key="1">
    <source>
        <dbReference type="SAM" id="Phobius"/>
    </source>
</evidence>
<dbReference type="InterPro" id="IPR007498">
    <property type="entry name" value="PqiA-like"/>
</dbReference>
<feature type="transmembrane region" description="Helical" evidence="1">
    <location>
        <begin position="132"/>
        <end position="150"/>
    </location>
</feature>
<keyword evidence="1" id="KW-1133">Transmembrane helix</keyword>
<organism evidence="2 3">
    <name type="scientific">Rhodobacter xanthinilyticus</name>
    <dbReference type="NCBI Taxonomy" id="1850250"/>
    <lineage>
        <taxon>Bacteria</taxon>
        <taxon>Pseudomonadati</taxon>
        <taxon>Pseudomonadota</taxon>
        <taxon>Alphaproteobacteria</taxon>
        <taxon>Rhodobacterales</taxon>
        <taxon>Rhodobacter group</taxon>
        <taxon>Rhodobacter</taxon>
    </lineage>
</organism>
<accession>A0A1D9MD19</accession>
<name>A0A1D9MD19_9RHOB</name>
<keyword evidence="1" id="KW-0812">Transmembrane</keyword>
<evidence type="ECO:0000313" key="2">
    <source>
        <dbReference type="EMBL" id="AOZ69680.1"/>
    </source>
</evidence>
<sequence>MKITPQSPELKSFFFQMAPFALLLLFPIAWAAPLLRAGLLPIFGLEEISVLSGLAALWEKDILLALLVAFFAIVAPWLKLLGLIALQSGRAPARLARPLTALGRLAMADIFLIALYIVIAKGVGVGRLETGWGLYLLSFCILASLALSHLPPRKA</sequence>